<evidence type="ECO:0000256" key="3">
    <source>
        <dbReference type="SAM" id="SignalP"/>
    </source>
</evidence>
<keyword evidence="2" id="KW-0186">Copper</keyword>
<evidence type="ECO:0000259" key="4">
    <source>
        <dbReference type="Pfam" id="PF04234"/>
    </source>
</evidence>
<evidence type="ECO:0000256" key="2">
    <source>
        <dbReference type="ARBA" id="ARBA00023008"/>
    </source>
</evidence>
<dbReference type="AlphaFoldDB" id="A0AAE9ZJ24"/>
<protein>
    <submittedName>
        <fullName evidence="5">Copper resistance protein CopC</fullName>
    </submittedName>
</protein>
<dbReference type="KEGG" id="hfl:PUV54_02050"/>
<reference evidence="5" key="1">
    <citation type="submission" date="2023-02" db="EMBL/GenBank/DDBJ databases">
        <title>Genome sequence of Hyphococcus flavus.</title>
        <authorList>
            <person name="Rong J.-C."/>
            <person name="Zhao Q."/>
            <person name="Yi M."/>
            <person name="Wu J.-Y."/>
        </authorList>
    </citation>
    <scope>NUCLEOTIDE SEQUENCE</scope>
    <source>
        <strain evidence="5">MCCC 1K03223</strain>
    </source>
</reference>
<dbReference type="InterPro" id="IPR014756">
    <property type="entry name" value="Ig_E-set"/>
</dbReference>
<feature type="domain" description="CopC" evidence="4">
    <location>
        <begin position="22"/>
        <end position="119"/>
    </location>
</feature>
<feature type="signal peptide" evidence="3">
    <location>
        <begin position="1"/>
        <end position="21"/>
    </location>
</feature>
<dbReference type="Gene3D" id="2.60.40.1220">
    <property type="match status" value="1"/>
</dbReference>
<name>A0AAE9ZJ24_9PROT</name>
<organism evidence="5 6">
    <name type="scientific">Hyphococcus flavus</name>
    <dbReference type="NCBI Taxonomy" id="1866326"/>
    <lineage>
        <taxon>Bacteria</taxon>
        <taxon>Pseudomonadati</taxon>
        <taxon>Pseudomonadota</taxon>
        <taxon>Alphaproteobacteria</taxon>
        <taxon>Parvularculales</taxon>
        <taxon>Parvularculaceae</taxon>
        <taxon>Hyphococcus</taxon>
    </lineage>
</organism>
<dbReference type="GO" id="GO:0005507">
    <property type="term" value="F:copper ion binding"/>
    <property type="evidence" value="ECO:0007669"/>
    <property type="project" value="InterPro"/>
</dbReference>
<feature type="chain" id="PRO_5042187185" evidence="3">
    <location>
        <begin position="22"/>
        <end position="120"/>
    </location>
</feature>
<dbReference type="GO" id="GO:0046688">
    <property type="term" value="P:response to copper ion"/>
    <property type="evidence" value="ECO:0007669"/>
    <property type="project" value="InterPro"/>
</dbReference>
<dbReference type="RefSeq" id="WP_274493855.1">
    <property type="nucleotide sequence ID" value="NZ_CP118166.1"/>
</dbReference>
<keyword evidence="1 3" id="KW-0732">Signal</keyword>
<evidence type="ECO:0000256" key="1">
    <source>
        <dbReference type="ARBA" id="ARBA00022729"/>
    </source>
</evidence>
<sequence length="120" mass="12974">MKRLLIGALAAAMITAGPAAAHVTIKSSNIEQGRVYDASPENSVPENLEISFSGDVGLAEIRLETTAGETIELEYVKPKEFLSEFVIPLPSLADGSYVFHWRALAKDGHAMNGKIEFSVR</sequence>
<keyword evidence="6" id="KW-1185">Reference proteome</keyword>
<dbReference type="Proteomes" id="UP001214043">
    <property type="component" value="Chromosome"/>
</dbReference>
<dbReference type="GO" id="GO:0042597">
    <property type="term" value="C:periplasmic space"/>
    <property type="evidence" value="ECO:0007669"/>
    <property type="project" value="InterPro"/>
</dbReference>
<dbReference type="InterPro" id="IPR014755">
    <property type="entry name" value="Cu-Rt/internalin_Ig-like"/>
</dbReference>
<gene>
    <name evidence="5" type="ORF">PUV54_02050</name>
</gene>
<dbReference type="EMBL" id="CP118166">
    <property type="protein sequence ID" value="WDI31971.1"/>
    <property type="molecule type" value="Genomic_DNA"/>
</dbReference>
<accession>A0AAE9ZJ24</accession>
<evidence type="ECO:0000313" key="5">
    <source>
        <dbReference type="EMBL" id="WDI31971.1"/>
    </source>
</evidence>
<evidence type="ECO:0000313" key="6">
    <source>
        <dbReference type="Proteomes" id="UP001214043"/>
    </source>
</evidence>
<proteinExistence type="predicted"/>
<dbReference type="SUPFAM" id="SSF81296">
    <property type="entry name" value="E set domains"/>
    <property type="match status" value="1"/>
</dbReference>
<dbReference type="InterPro" id="IPR007348">
    <property type="entry name" value="CopC_dom"/>
</dbReference>
<dbReference type="Pfam" id="PF04234">
    <property type="entry name" value="CopC"/>
    <property type="match status" value="1"/>
</dbReference>